<keyword evidence="3" id="KW-1185">Reference proteome</keyword>
<accession>A0A2J6TJA8</accession>
<name>A0A2J6TJA8_9HELO</name>
<proteinExistence type="predicted"/>
<evidence type="ECO:0000313" key="3">
    <source>
        <dbReference type="Proteomes" id="UP000235371"/>
    </source>
</evidence>
<dbReference type="AlphaFoldDB" id="A0A2J6TJA8"/>
<keyword evidence="1" id="KW-0732">Signal</keyword>
<feature type="signal peptide" evidence="1">
    <location>
        <begin position="1"/>
        <end position="18"/>
    </location>
</feature>
<dbReference type="GeneID" id="36596442"/>
<dbReference type="Proteomes" id="UP000235371">
    <property type="component" value="Unassembled WGS sequence"/>
</dbReference>
<reference evidence="2 3" key="1">
    <citation type="submission" date="2016-04" db="EMBL/GenBank/DDBJ databases">
        <title>A degradative enzymes factory behind the ericoid mycorrhizal symbiosis.</title>
        <authorList>
            <consortium name="DOE Joint Genome Institute"/>
            <person name="Martino E."/>
            <person name="Morin E."/>
            <person name="Grelet G."/>
            <person name="Kuo A."/>
            <person name="Kohler A."/>
            <person name="Daghino S."/>
            <person name="Barry K."/>
            <person name="Choi C."/>
            <person name="Cichocki N."/>
            <person name="Clum A."/>
            <person name="Copeland A."/>
            <person name="Hainaut M."/>
            <person name="Haridas S."/>
            <person name="Labutti K."/>
            <person name="Lindquist E."/>
            <person name="Lipzen A."/>
            <person name="Khouja H.-R."/>
            <person name="Murat C."/>
            <person name="Ohm R."/>
            <person name="Olson A."/>
            <person name="Spatafora J."/>
            <person name="Veneault-Fourrey C."/>
            <person name="Henrissat B."/>
            <person name="Grigoriev I."/>
            <person name="Martin F."/>
            <person name="Perotto S."/>
        </authorList>
    </citation>
    <scope>NUCLEOTIDE SEQUENCE [LARGE SCALE GENOMIC DNA]</scope>
    <source>
        <strain evidence="2 3">E</strain>
    </source>
</reference>
<feature type="chain" id="PRO_5014397770" evidence="1">
    <location>
        <begin position="19"/>
        <end position="184"/>
    </location>
</feature>
<sequence length="184" mass="19206">MHLTALLPLLLSAALTSAKPHPFITRRTTTTDTTIYAYGTNISGLPLVYGISDGLAYIADNTSLPSTLSAITWDITTDTSTTWNATTSNSSSVGSFFITPTSSFAAAGFTSSNSTTSSIATTGFSLFGEQVVFVNGSTYESQFWASTTDTDGVYALYWNSDGIEEGGSVPVVLKTIAPSGTTSS</sequence>
<dbReference type="EMBL" id="KZ613782">
    <property type="protein sequence ID" value="PMD63090.1"/>
    <property type="molecule type" value="Genomic_DNA"/>
</dbReference>
<evidence type="ECO:0000256" key="1">
    <source>
        <dbReference type="SAM" id="SignalP"/>
    </source>
</evidence>
<protein>
    <submittedName>
        <fullName evidence="2">Uncharacterized protein</fullName>
    </submittedName>
</protein>
<dbReference type="RefSeq" id="XP_024739994.1">
    <property type="nucleotide sequence ID" value="XM_024888366.1"/>
</dbReference>
<dbReference type="OrthoDB" id="5230873at2759"/>
<dbReference type="InParanoid" id="A0A2J6TJA8"/>
<evidence type="ECO:0000313" key="2">
    <source>
        <dbReference type="EMBL" id="PMD63090.1"/>
    </source>
</evidence>
<organism evidence="2 3">
    <name type="scientific">Hyaloscypha bicolor E</name>
    <dbReference type="NCBI Taxonomy" id="1095630"/>
    <lineage>
        <taxon>Eukaryota</taxon>
        <taxon>Fungi</taxon>
        <taxon>Dikarya</taxon>
        <taxon>Ascomycota</taxon>
        <taxon>Pezizomycotina</taxon>
        <taxon>Leotiomycetes</taxon>
        <taxon>Helotiales</taxon>
        <taxon>Hyaloscyphaceae</taxon>
        <taxon>Hyaloscypha</taxon>
        <taxon>Hyaloscypha bicolor</taxon>
    </lineage>
</organism>
<gene>
    <name evidence="2" type="ORF">K444DRAFT_715963</name>
</gene>